<evidence type="ECO:0000313" key="2">
    <source>
        <dbReference type="EMBL" id="OGH62046.1"/>
    </source>
</evidence>
<gene>
    <name evidence="2" type="ORF">A2848_01775</name>
</gene>
<organism evidence="2 3">
    <name type="scientific">Candidatus Magasanikbacteria bacterium RIFCSPHIGHO2_01_FULL_50_8</name>
    <dbReference type="NCBI Taxonomy" id="1798674"/>
    <lineage>
        <taxon>Bacteria</taxon>
        <taxon>Candidatus Magasanikiibacteriota</taxon>
    </lineage>
</organism>
<evidence type="ECO:0000313" key="3">
    <source>
        <dbReference type="Proteomes" id="UP000176329"/>
    </source>
</evidence>
<evidence type="ECO:0000256" key="1">
    <source>
        <dbReference type="SAM" id="MobiDB-lite"/>
    </source>
</evidence>
<dbReference type="AlphaFoldDB" id="A0A1F6LRQ6"/>
<reference evidence="2 3" key="1">
    <citation type="journal article" date="2016" name="Nat. Commun.">
        <title>Thousands of microbial genomes shed light on interconnected biogeochemical processes in an aquifer system.</title>
        <authorList>
            <person name="Anantharaman K."/>
            <person name="Brown C.T."/>
            <person name="Hug L.A."/>
            <person name="Sharon I."/>
            <person name="Castelle C.J."/>
            <person name="Probst A.J."/>
            <person name="Thomas B.C."/>
            <person name="Singh A."/>
            <person name="Wilkins M.J."/>
            <person name="Karaoz U."/>
            <person name="Brodie E.L."/>
            <person name="Williams K.H."/>
            <person name="Hubbard S.S."/>
            <person name="Banfield J.F."/>
        </authorList>
    </citation>
    <scope>NUCLEOTIDE SEQUENCE [LARGE SCALE GENOMIC DNA]</scope>
</reference>
<dbReference type="EMBL" id="MFPV01000023">
    <property type="protein sequence ID" value="OGH62046.1"/>
    <property type="molecule type" value="Genomic_DNA"/>
</dbReference>
<comment type="caution">
    <text evidence="2">The sequence shown here is derived from an EMBL/GenBank/DDBJ whole genome shotgun (WGS) entry which is preliminary data.</text>
</comment>
<accession>A0A1F6LRQ6</accession>
<name>A0A1F6LRQ6_9BACT</name>
<feature type="region of interest" description="Disordered" evidence="1">
    <location>
        <begin position="1"/>
        <end position="20"/>
    </location>
</feature>
<protein>
    <submittedName>
        <fullName evidence="2">Uncharacterized protein</fullName>
    </submittedName>
</protein>
<proteinExistence type="predicted"/>
<sequence>MATPSFPTQLPEQSVNSAHKQRYANWQATRHAAEFDSALINNQGADDAAEEDVEEFDDTAVLSDETEETGGDFGEGYDSATKVAKFFKERAIAWALGIFSPPGTGPLFGGGAALLQWQLRGDQTKKSDSSDDAS</sequence>
<dbReference type="Proteomes" id="UP000176329">
    <property type="component" value="Unassembled WGS sequence"/>
</dbReference>